<gene>
    <name evidence="1" type="ORF">Pan189_41690</name>
</gene>
<keyword evidence="2" id="KW-1185">Reference proteome</keyword>
<reference evidence="1 2" key="1">
    <citation type="submission" date="2019-02" db="EMBL/GenBank/DDBJ databases">
        <title>Deep-cultivation of Planctomycetes and their phenomic and genomic characterization uncovers novel biology.</title>
        <authorList>
            <person name="Wiegand S."/>
            <person name="Jogler M."/>
            <person name="Boedeker C."/>
            <person name="Pinto D."/>
            <person name="Vollmers J."/>
            <person name="Rivas-Marin E."/>
            <person name="Kohn T."/>
            <person name="Peeters S.H."/>
            <person name="Heuer A."/>
            <person name="Rast P."/>
            <person name="Oberbeckmann S."/>
            <person name="Bunk B."/>
            <person name="Jeske O."/>
            <person name="Meyerdierks A."/>
            <person name="Storesund J.E."/>
            <person name="Kallscheuer N."/>
            <person name="Luecker S."/>
            <person name="Lage O.M."/>
            <person name="Pohl T."/>
            <person name="Merkel B.J."/>
            <person name="Hornburger P."/>
            <person name="Mueller R.-W."/>
            <person name="Bruemmer F."/>
            <person name="Labrenz M."/>
            <person name="Spormann A.M."/>
            <person name="Op den Camp H."/>
            <person name="Overmann J."/>
            <person name="Amann R."/>
            <person name="Jetten M.S.M."/>
            <person name="Mascher T."/>
            <person name="Medema M.H."/>
            <person name="Devos D.P."/>
            <person name="Kaster A.-K."/>
            <person name="Ovreas L."/>
            <person name="Rohde M."/>
            <person name="Galperin M.Y."/>
            <person name="Jogler C."/>
        </authorList>
    </citation>
    <scope>NUCLEOTIDE SEQUENCE [LARGE SCALE GENOMIC DNA]</scope>
    <source>
        <strain evidence="1 2">Pan189</strain>
    </source>
</reference>
<protein>
    <submittedName>
        <fullName evidence="1">Uncharacterized protein</fullName>
    </submittedName>
</protein>
<dbReference type="RefSeq" id="WP_145365878.1">
    <property type="nucleotide sequence ID" value="NZ_CP036268.1"/>
</dbReference>
<accession>A0A517R796</accession>
<evidence type="ECO:0000313" key="1">
    <source>
        <dbReference type="EMBL" id="QDT39760.1"/>
    </source>
</evidence>
<sequence>MDSRQLTELRVLIGFAFDLPSGPSGSVPDRLRAANAALELARYYNATKQVHRREYVERIAEKARVSVEKLLEADPDLMTVPATGLIDTDAIPTQFSRKAGS</sequence>
<proteinExistence type="predicted"/>
<organism evidence="1 2">
    <name type="scientific">Stratiformator vulcanicus</name>
    <dbReference type="NCBI Taxonomy" id="2527980"/>
    <lineage>
        <taxon>Bacteria</taxon>
        <taxon>Pseudomonadati</taxon>
        <taxon>Planctomycetota</taxon>
        <taxon>Planctomycetia</taxon>
        <taxon>Planctomycetales</taxon>
        <taxon>Planctomycetaceae</taxon>
        <taxon>Stratiformator</taxon>
    </lineage>
</organism>
<dbReference type="KEGG" id="svp:Pan189_41690"/>
<dbReference type="Proteomes" id="UP000317318">
    <property type="component" value="Chromosome"/>
</dbReference>
<evidence type="ECO:0000313" key="2">
    <source>
        <dbReference type="Proteomes" id="UP000317318"/>
    </source>
</evidence>
<dbReference type="EMBL" id="CP036268">
    <property type="protein sequence ID" value="QDT39760.1"/>
    <property type="molecule type" value="Genomic_DNA"/>
</dbReference>
<dbReference type="AlphaFoldDB" id="A0A517R796"/>
<name>A0A517R796_9PLAN</name>